<keyword evidence="1" id="KW-0732">Signal</keyword>
<reference evidence="3 4" key="1">
    <citation type="submission" date="2018-04" db="EMBL/GenBank/DDBJ databases">
        <authorList>
            <person name="Go L.Y."/>
            <person name="Mitchell J.A."/>
        </authorList>
    </citation>
    <scope>NUCLEOTIDE SEQUENCE [LARGE SCALE GENOMIC DNA]</scope>
    <source>
        <strain evidence="3">ULC066bin1</strain>
    </source>
</reference>
<dbReference type="InterPro" id="IPR025240">
    <property type="entry name" value="DUF4189"/>
</dbReference>
<gene>
    <name evidence="3" type="ORF">DCF19_05990</name>
</gene>
<accession>A0A2W4WF22</accession>
<evidence type="ECO:0000259" key="2">
    <source>
        <dbReference type="Pfam" id="PF13827"/>
    </source>
</evidence>
<proteinExistence type="predicted"/>
<dbReference type="AlphaFoldDB" id="A0A2W4WF22"/>
<reference evidence="3 4" key="2">
    <citation type="submission" date="2018-06" db="EMBL/GenBank/DDBJ databases">
        <title>Metagenomic assembly of (sub)arctic Cyanobacteria and their associated microbiome from non-axenic cultures.</title>
        <authorList>
            <person name="Baurain D."/>
        </authorList>
    </citation>
    <scope>NUCLEOTIDE SEQUENCE [LARGE SCALE GENOMIC DNA]</scope>
    <source>
        <strain evidence="3">ULC066bin1</strain>
    </source>
</reference>
<protein>
    <recommendedName>
        <fullName evidence="2">DUF4189 domain-containing protein</fullName>
    </recommendedName>
</protein>
<dbReference type="EMBL" id="QBML01000005">
    <property type="protein sequence ID" value="PZO43486.1"/>
    <property type="molecule type" value="Genomic_DNA"/>
</dbReference>
<name>A0A2W4WF22_9CYAN</name>
<feature type="chain" id="PRO_5016110786" description="DUF4189 domain-containing protein" evidence="1">
    <location>
        <begin position="32"/>
        <end position="138"/>
    </location>
</feature>
<evidence type="ECO:0000313" key="3">
    <source>
        <dbReference type="EMBL" id="PZO43486.1"/>
    </source>
</evidence>
<dbReference type="Proteomes" id="UP000249467">
    <property type="component" value="Unassembled WGS sequence"/>
</dbReference>
<evidence type="ECO:0000256" key="1">
    <source>
        <dbReference type="SAM" id="SignalP"/>
    </source>
</evidence>
<comment type="caution">
    <text evidence="3">The sequence shown here is derived from an EMBL/GenBank/DDBJ whole genome shotgun (WGS) entry which is preliminary data.</text>
</comment>
<dbReference type="Pfam" id="PF13827">
    <property type="entry name" value="DUF4189"/>
    <property type="match status" value="1"/>
</dbReference>
<organism evidence="3 4">
    <name type="scientific">Pseudanabaena frigida</name>
    <dbReference type="NCBI Taxonomy" id="945775"/>
    <lineage>
        <taxon>Bacteria</taxon>
        <taxon>Bacillati</taxon>
        <taxon>Cyanobacteriota</taxon>
        <taxon>Cyanophyceae</taxon>
        <taxon>Pseudanabaenales</taxon>
        <taxon>Pseudanabaenaceae</taxon>
        <taxon>Pseudanabaena</taxon>
    </lineage>
</organism>
<sequence>MQKGGLFMYKNFWKSLAIAAAVAIPTISVGALESSAQSYGAISRSPSTQDKGYSWNYRTRAAAENRAVNECESISGAGDCEVMVWARDACMSIAESTNGAAGTAWSTDEYQAERTALKGCRDYGGRNCSVTRTICLPQ</sequence>
<feature type="domain" description="DUF4189" evidence="2">
    <location>
        <begin position="39"/>
        <end position="135"/>
    </location>
</feature>
<feature type="signal peptide" evidence="1">
    <location>
        <begin position="1"/>
        <end position="31"/>
    </location>
</feature>
<evidence type="ECO:0000313" key="4">
    <source>
        <dbReference type="Proteomes" id="UP000249467"/>
    </source>
</evidence>